<proteinExistence type="inferred from homology"/>
<comment type="function">
    <text evidence="6">Catalyzes the transfer of a lysyl group from L-lysyl-tRNA(Lys) to membrane-bound phosphatidylglycerol (PG), which produces lysylphosphatidylglycerol (LPG), a major component of the bacterial membrane with a positive net charge. LPG synthesis contributes to bacterial virulence as it is involved in the resistance mechanism against cationic antimicrobial peptides (CAMP) produces by the host's immune system (defensins, cathelicidins) and by the competing microorganisms.</text>
</comment>
<evidence type="ECO:0000256" key="5">
    <source>
        <dbReference type="ARBA" id="ARBA00023136"/>
    </source>
</evidence>
<dbReference type="Pfam" id="PF03706">
    <property type="entry name" value="LPG_synthase_TM"/>
    <property type="match status" value="1"/>
</dbReference>
<feature type="transmembrane region" description="Helical" evidence="6">
    <location>
        <begin position="115"/>
        <end position="136"/>
    </location>
</feature>
<dbReference type="EC" id="2.3.2.3" evidence="6"/>
<feature type="transmembrane region" description="Helical" evidence="6">
    <location>
        <begin position="148"/>
        <end position="173"/>
    </location>
</feature>
<comment type="similarity">
    <text evidence="6">Belongs to the LPG synthase family.</text>
</comment>
<feature type="transmembrane region" description="Helical" evidence="6">
    <location>
        <begin position="230"/>
        <end position="255"/>
    </location>
</feature>
<feature type="transmembrane region" description="Helical" evidence="6">
    <location>
        <begin position="36"/>
        <end position="57"/>
    </location>
</feature>
<dbReference type="EMBL" id="JBHUMQ010000026">
    <property type="protein sequence ID" value="MFD2694287.1"/>
    <property type="molecule type" value="Genomic_DNA"/>
</dbReference>
<name>A0ABW5S3Y4_9BACL</name>
<evidence type="ECO:0000256" key="1">
    <source>
        <dbReference type="ARBA" id="ARBA00004651"/>
    </source>
</evidence>
<keyword evidence="4 6" id="KW-1133">Transmembrane helix</keyword>
<dbReference type="PANTHER" id="PTHR39087">
    <property type="entry name" value="UPF0104 MEMBRANE PROTEIN MJ1595"/>
    <property type="match status" value="1"/>
</dbReference>
<gene>
    <name evidence="6" type="primary">mprF</name>
    <name evidence="7" type="ORF">ACFSUE_11715</name>
</gene>
<comment type="subcellular location">
    <subcellularLocation>
        <location evidence="1 6">Cell membrane</location>
        <topology evidence="1 6">Multi-pass membrane protein</topology>
    </subcellularLocation>
</comment>
<evidence type="ECO:0000256" key="2">
    <source>
        <dbReference type="ARBA" id="ARBA00022475"/>
    </source>
</evidence>
<keyword evidence="8" id="KW-1185">Reference proteome</keyword>
<comment type="catalytic activity">
    <reaction evidence="6">
        <text>L-lysyl-tRNA(Lys) + a 1,2-diacyl-sn-glycero-3-phospho-(1'-sn-glycerol) = a 1,2-diacyl-sn-glycero-3-phospho-1'-(3'-O-L-lysyl)-sn-glycerol + tRNA(Lys)</text>
        <dbReference type="Rhea" id="RHEA:10668"/>
        <dbReference type="Rhea" id="RHEA-COMP:9696"/>
        <dbReference type="Rhea" id="RHEA-COMP:9697"/>
        <dbReference type="ChEBI" id="CHEBI:64716"/>
        <dbReference type="ChEBI" id="CHEBI:75792"/>
        <dbReference type="ChEBI" id="CHEBI:78442"/>
        <dbReference type="ChEBI" id="CHEBI:78529"/>
        <dbReference type="EC" id="2.3.2.3"/>
    </reaction>
</comment>
<organism evidence="7 8">
    <name type="scientific">Sporolactobacillus shoreicorticis</name>
    <dbReference type="NCBI Taxonomy" id="1923877"/>
    <lineage>
        <taxon>Bacteria</taxon>
        <taxon>Bacillati</taxon>
        <taxon>Bacillota</taxon>
        <taxon>Bacilli</taxon>
        <taxon>Bacillales</taxon>
        <taxon>Sporolactobacillaceae</taxon>
        <taxon>Sporolactobacillus</taxon>
    </lineage>
</organism>
<evidence type="ECO:0000313" key="8">
    <source>
        <dbReference type="Proteomes" id="UP001597399"/>
    </source>
</evidence>
<keyword evidence="6" id="KW-0443">Lipid metabolism</keyword>
<feature type="transmembrane region" description="Helical" evidence="6">
    <location>
        <begin position="267"/>
        <end position="289"/>
    </location>
</feature>
<keyword evidence="5 6" id="KW-0472">Membrane</keyword>
<keyword evidence="3 6" id="KW-0812">Transmembrane</keyword>
<evidence type="ECO:0000313" key="7">
    <source>
        <dbReference type="EMBL" id="MFD2694287.1"/>
    </source>
</evidence>
<accession>A0ABW5S3Y4</accession>
<keyword evidence="2" id="KW-1003">Cell membrane</keyword>
<feature type="transmembrane region" description="Helical" evidence="6">
    <location>
        <begin position="7"/>
        <end position="24"/>
    </location>
</feature>
<sequence>MSNKTKLKLIFGIIITILVLYYSFKTLGSLDLSPLIHANINGWLVFISIAVTIYSNYIRGLGYTLGIDPKINRLTALQIVGIGHAANMILPLHIGDGLRFAFFPGDYSPMRRAKLVMIPAIADSIAIILVSLLAVPFSGFKDPTIVRILWILFFACIVLSIVFLVASCCVPRLRSYMRQYLTISMLNMVLWVLLSYVLLFLATWAGLAAFGFGWGHSLRLSLAVFATTNLIGFIPASPGAVGLFEYGVIIGLAGLGIRQSDALSAGLLLHVIQYAALLPLGIVLFVLALRGKYGETVKKILHQKM</sequence>
<evidence type="ECO:0000256" key="6">
    <source>
        <dbReference type="RuleBase" id="RU363042"/>
    </source>
</evidence>
<dbReference type="Proteomes" id="UP001597399">
    <property type="component" value="Unassembled WGS sequence"/>
</dbReference>
<keyword evidence="6" id="KW-0046">Antibiotic resistance</keyword>
<dbReference type="PANTHER" id="PTHR39087:SF2">
    <property type="entry name" value="UPF0104 MEMBRANE PROTEIN MJ1595"/>
    <property type="match status" value="1"/>
</dbReference>
<dbReference type="RefSeq" id="WP_253057834.1">
    <property type="nucleotide sequence ID" value="NZ_JAMXWM010000001.1"/>
</dbReference>
<evidence type="ECO:0000256" key="4">
    <source>
        <dbReference type="ARBA" id="ARBA00022989"/>
    </source>
</evidence>
<dbReference type="InterPro" id="IPR022791">
    <property type="entry name" value="L-PG_synthase/AglD"/>
</dbReference>
<protein>
    <recommendedName>
        <fullName evidence="6">Phosphatidylglycerol lysyltransferase</fullName>
        <ecNumber evidence="6">2.3.2.3</ecNumber>
    </recommendedName>
    <alternativeName>
        <fullName evidence="6">Lysylphosphatidylglycerol synthase</fullName>
    </alternativeName>
</protein>
<feature type="transmembrane region" description="Helical" evidence="6">
    <location>
        <begin position="185"/>
        <end position="210"/>
    </location>
</feature>
<evidence type="ECO:0000256" key="3">
    <source>
        <dbReference type="ARBA" id="ARBA00022692"/>
    </source>
</evidence>
<reference evidence="8" key="1">
    <citation type="journal article" date="2019" name="Int. J. Syst. Evol. Microbiol.">
        <title>The Global Catalogue of Microorganisms (GCM) 10K type strain sequencing project: providing services to taxonomists for standard genome sequencing and annotation.</title>
        <authorList>
            <consortium name="The Broad Institute Genomics Platform"/>
            <consortium name="The Broad Institute Genome Sequencing Center for Infectious Disease"/>
            <person name="Wu L."/>
            <person name="Ma J."/>
        </authorList>
    </citation>
    <scope>NUCLEOTIDE SEQUENCE [LARGE SCALE GENOMIC DNA]</scope>
    <source>
        <strain evidence="8">TISTR 2466</strain>
    </source>
</reference>
<keyword evidence="6" id="KW-0808">Transferase</keyword>
<comment type="caution">
    <text evidence="7">The sequence shown here is derived from an EMBL/GenBank/DDBJ whole genome shotgun (WGS) entry which is preliminary data.</text>
</comment>